<evidence type="ECO:0000313" key="2">
    <source>
        <dbReference type="Proteomes" id="UP001642464"/>
    </source>
</evidence>
<accession>A0ABP0S304</accession>
<comment type="caution">
    <text evidence="1">The sequence shown here is derived from an EMBL/GenBank/DDBJ whole genome shotgun (WGS) entry which is preliminary data.</text>
</comment>
<dbReference type="EMBL" id="CAXAMM010042795">
    <property type="protein sequence ID" value="CAK9106680.1"/>
    <property type="molecule type" value="Genomic_DNA"/>
</dbReference>
<reference evidence="1 2" key="1">
    <citation type="submission" date="2024-02" db="EMBL/GenBank/DDBJ databases">
        <authorList>
            <person name="Chen Y."/>
            <person name="Shah S."/>
            <person name="Dougan E. K."/>
            <person name="Thang M."/>
            <person name="Chan C."/>
        </authorList>
    </citation>
    <scope>NUCLEOTIDE SEQUENCE [LARGE SCALE GENOMIC DNA]</scope>
</reference>
<organism evidence="1 2">
    <name type="scientific">Durusdinium trenchii</name>
    <dbReference type="NCBI Taxonomy" id="1381693"/>
    <lineage>
        <taxon>Eukaryota</taxon>
        <taxon>Sar</taxon>
        <taxon>Alveolata</taxon>
        <taxon>Dinophyceae</taxon>
        <taxon>Suessiales</taxon>
        <taxon>Symbiodiniaceae</taxon>
        <taxon>Durusdinium</taxon>
    </lineage>
</organism>
<evidence type="ECO:0000313" key="1">
    <source>
        <dbReference type="EMBL" id="CAK9106680.1"/>
    </source>
</evidence>
<proteinExistence type="predicted"/>
<dbReference type="Proteomes" id="UP001642464">
    <property type="component" value="Unassembled WGS sequence"/>
</dbReference>
<protein>
    <submittedName>
        <fullName evidence="1">Uncharacterized protein</fullName>
    </submittedName>
</protein>
<sequence>MALRGFRKALRAQPRGGGLRLLEALRSTKEEGPSFIIEAHASLCVNELSKRPKEFDTETWEDCREIAHYCTPLMSKMPAQNLTLTVNALAHARVSNWTSAAEEALMEDLCLTLSAMSRLSWAPPALLARVLRDVRGRARRDLEPRGAAALAHAVAQLGEHTELVAEVVQELVPTLRRFARKGFKPAEVALSLDALSRMGGESHGSSTGSFPLPRWAEEAMAALEEDLARVAQHLRYPELVMVLVASARRSGGLSGGVGGVGEELMKAIEATFSNCPTAELCIMVHCMARLQLNFAMSQDLALAIGTQGEGRHMGLLAFGNDMCSTWFKSKVILDHLCPQKNPGLRTDCSLDHVILLLHAFAKLSVRPSQPYWALVSQRLRDAALVSRSNAVRLCLAAAKLDHRGVAIGHLARADGDGHVYGVALDGLLANLCDEAFASMVFVLLHPFYFNQRHLQELLVYAAAREICAQSLALQVRIGLVALVYLGSSTFPLQVAQSLTRLEKATAQRAVWQLPAQASPLQQDPTRYRSKCPGLASGSWINVDRKDIE</sequence>
<gene>
    <name evidence="1" type="ORF">SCF082_LOCUS49688</name>
</gene>
<keyword evidence="2" id="KW-1185">Reference proteome</keyword>
<name>A0ABP0S304_9DINO</name>